<evidence type="ECO:0000313" key="2">
    <source>
        <dbReference type="EMBL" id="KXB67022.1"/>
    </source>
</evidence>
<evidence type="ECO:0000256" key="1">
    <source>
        <dbReference type="SAM" id="Phobius"/>
    </source>
</evidence>
<evidence type="ECO:0000313" key="3">
    <source>
        <dbReference type="Proteomes" id="UP000070442"/>
    </source>
</evidence>
<proteinExistence type="predicted"/>
<dbReference type="RefSeq" id="WP_068367382.1">
    <property type="nucleotide sequence ID" value="NZ_CAMYBE010000002.1"/>
</dbReference>
<protein>
    <submittedName>
        <fullName evidence="2">Uncharacterized protein</fullName>
    </submittedName>
</protein>
<dbReference type="Proteomes" id="UP000070442">
    <property type="component" value="Unassembled WGS sequence"/>
</dbReference>
<keyword evidence="1" id="KW-1133">Transmembrane helix</keyword>
<sequence>MKQKIYLLYFVASFMVFASLIDTAPNMMWRLVYSVLFVLSGQGAIDKIREVSREKNSEK</sequence>
<feature type="transmembrane region" description="Helical" evidence="1">
    <location>
        <begin position="5"/>
        <end position="21"/>
    </location>
</feature>
<keyword evidence="1" id="KW-0812">Transmembrane</keyword>
<dbReference type="EMBL" id="LSDG01000023">
    <property type="protein sequence ID" value="KXB67022.1"/>
    <property type="molecule type" value="Genomic_DNA"/>
</dbReference>
<reference evidence="3" key="1">
    <citation type="submission" date="2016-01" db="EMBL/GenBank/DDBJ databases">
        <authorList>
            <person name="Mitreva M."/>
            <person name="Pepin K.H."/>
            <person name="Mihindukulasuriya K.A."/>
            <person name="Fulton R."/>
            <person name="Fronick C."/>
            <person name="O'Laughlin M."/>
            <person name="Miner T."/>
            <person name="Herter B."/>
            <person name="Rosa B.A."/>
            <person name="Cordes M."/>
            <person name="Tomlinson C."/>
            <person name="Wollam A."/>
            <person name="Palsikar V.B."/>
            <person name="Mardis E.R."/>
            <person name="Wilson R.K."/>
        </authorList>
    </citation>
    <scope>NUCLEOTIDE SEQUENCE [LARGE SCALE GENOMIC DNA]</scope>
    <source>
        <strain evidence="3">DNF00729</strain>
    </source>
</reference>
<gene>
    <name evidence="2" type="ORF">HMPREF1863_00748</name>
</gene>
<dbReference type="STRING" id="755172.HMPREF1863_00748"/>
<dbReference type="AlphaFoldDB" id="A0A134AH27"/>
<organism evidence="2 3">
    <name type="scientific">Aedoeadaptatus coxii</name>
    <dbReference type="NCBI Taxonomy" id="755172"/>
    <lineage>
        <taxon>Bacteria</taxon>
        <taxon>Bacillati</taxon>
        <taxon>Bacillota</taxon>
        <taxon>Tissierellia</taxon>
        <taxon>Tissierellales</taxon>
        <taxon>Peptoniphilaceae</taxon>
        <taxon>Aedoeadaptatus</taxon>
    </lineage>
</organism>
<comment type="caution">
    <text evidence="2">The sequence shown here is derived from an EMBL/GenBank/DDBJ whole genome shotgun (WGS) entry which is preliminary data.</text>
</comment>
<name>A0A134AH27_9FIRM</name>
<keyword evidence="3" id="KW-1185">Reference proteome</keyword>
<keyword evidence="1" id="KW-0472">Membrane</keyword>
<accession>A0A134AH27</accession>